<dbReference type="PANTHER" id="PTHR34191">
    <property type="entry name" value="LATE EMBRYOGENESIS ABUNDANT PROTEIN (LEA) FAMILY PROTEIN"/>
    <property type="match status" value="1"/>
</dbReference>
<dbReference type="Proteomes" id="UP000504608">
    <property type="component" value="Unplaced"/>
</dbReference>
<dbReference type="OrthoDB" id="1894923at2759"/>
<dbReference type="GeneID" id="111475567"/>
<organism evidence="2 3">
    <name type="scientific">Cucurbita maxima</name>
    <name type="common">Pumpkin</name>
    <name type="synonym">Winter squash</name>
    <dbReference type="NCBI Taxonomy" id="3661"/>
    <lineage>
        <taxon>Eukaryota</taxon>
        <taxon>Viridiplantae</taxon>
        <taxon>Streptophyta</taxon>
        <taxon>Embryophyta</taxon>
        <taxon>Tracheophyta</taxon>
        <taxon>Spermatophyta</taxon>
        <taxon>Magnoliopsida</taxon>
        <taxon>eudicotyledons</taxon>
        <taxon>Gunneridae</taxon>
        <taxon>Pentapetalae</taxon>
        <taxon>rosids</taxon>
        <taxon>fabids</taxon>
        <taxon>Cucurbitales</taxon>
        <taxon>Cucurbitaceae</taxon>
        <taxon>Cucurbiteae</taxon>
        <taxon>Cucurbita</taxon>
    </lineage>
</organism>
<keyword evidence="2" id="KW-1185">Reference proteome</keyword>
<feature type="compositionally biased region" description="Polar residues" evidence="1">
    <location>
        <begin position="36"/>
        <end position="55"/>
    </location>
</feature>
<evidence type="ECO:0000313" key="3">
    <source>
        <dbReference type="RefSeq" id="XP_022975680.1"/>
    </source>
</evidence>
<accession>A0A6J1IHE2</accession>
<dbReference type="PANTHER" id="PTHR34191:SF20">
    <property type="entry name" value="LATE EMBRYOGENESIS ABUNDANT PROTEIN (LEA) FAMILY PROTEIN"/>
    <property type="match status" value="1"/>
</dbReference>
<evidence type="ECO:0000256" key="1">
    <source>
        <dbReference type="SAM" id="MobiDB-lite"/>
    </source>
</evidence>
<reference evidence="3" key="1">
    <citation type="submission" date="2025-08" db="UniProtKB">
        <authorList>
            <consortium name="RefSeq"/>
        </authorList>
    </citation>
    <scope>IDENTIFICATION</scope>
    <source>
        <tissue evidence="3">Young leaves</tissue>
    </source>
</reference>
<proteinExistence type="predicted"/>
<dbReference type="AlphaFoldDB" id="A0A6J1IHE2"/>
<feature type="region of interest" description="Disordered" evidence="1">
    <location>
        <begin position="62"/>
        <end position="81"/>
    </location>
</feature>
<evidence type="ECO:0000313" key="2">
    <source>
        <dbReference type="Proteomes" id="UP000504608"/>
    </source>
</evidence>
<feature type="compositionally biased region" description="Basic and acidic residues" evidence="1">
    <location>
        <begin position="11"/>
        <end position="35"/>
    </location>
</feature>
<name>A0A6J1IHE2_CUCMA</name>
<dbReference type="RefSeq" id="XP_022975680.1">
    <property type="nucleotide sequence ID" value="XM_023119912.1"/>
</dbReference>
<gene>
    <name evidence="3" type="primary">LOC111475567</name>
</gene>
<sequence>MSSMQLSFKADQSEGNREAWNRSEMESTNQTRDEAATTTAHATKQETSGFLQQTGEQMMHMAQGAVDTVKNTLGFNDDKSN</sequence>
<dbReference type="InterPro" id="IPR039624">
    <property type="entry name" value="LEA1/2/D7/KIN2"/>
</dbReference>
<dbReference type="KEGG" id="cmax:111475567"/>
<feature type="region of interest" description="Disordered" evidence="1">
    <location>
        <begin position="1"/>
        <end position="55"/>
    </location>
</feature>
<protein>
    <submittedName>
        <fullName evidence="3">Late embryogenesis abundant protein 1-like</fullName>
    </submittedName>
</protein>